<dbReference type="Pfam" id="PF22379">
    <property type="entry name" value="OB_MCM10"/>
    <property type="match status" value="1"/>
</dbReference>
<dbReference type="GO" id="GO:0006260">
    <property type="term" value="P:DNA replication"/>
    <property type="evidence" value="ECO:0007669"/>
    <property type="project" value="InterPro"/>
</dbReference>
<dbReference type="EMBL" id="KI965460">
    <property type="protein sequence ID" value="EUD69182.1"/>
    <property type="molecule type" value="Genomic_DNA"/>
</dbReference>
<dbReference type="GeneID" id="20035319"/>
<dbReference type="Proteomes" id="UP000030640">
    <property type="component" value="Unassembled WGS sequence"/>
</dbReference>
<protein>
    <submittedName>
        <fullName evidence="4">Uncharacterized protein</fullName>
    </submittedName>
</protein>
<sequence>MDNIKGGEAHGSEEVVVLSSDEAIVLASEEDEATPALPILHGNKLKANEIELELKEWKTNKEDCQSFLKNKTIMSFADYISKYDSEIKKKKNEEEEIVIICTIVNIPYQVRKYNNEKFIFWDISDLQNTQSRIFLTGEICEQFEAEKEGAVIALVNPVVKDKDPQYYNSRLLEVSDNTKLKVIGLIDKLERCKGRKRNGEGCKIVIYTPLFGHFCKYHVKQDRTKRGKKKYGRSARFVEVGPITWDEGEGVNAADEVNATDEADGKENDSSTTTTETEKKKKKKKENTGGTARTDGADASNAAGGESFDIESIIGMYTNKIVVKDKKKKKELVENRIKELDNFSKLTNDGLDLELLNEKEPTEKEEAPTAQKSANAILTEQCPELIHLIYKSNKADEDKEEISLKEQLRIKEESRKKNEQLVASNEEKQKRKFDNFLVKLIELQKSKDENDVKTLLNGLIYVTNNFHFNLKHVTSSNIFDVCYKLMDHRSEEVAMAALKFKRKINTLYIDYYKDKLKRQKVKQSAKEGQDAAHVKVDKGEQDQQVCA</sequence>
<keyword evidence="5" id="KW-1185">Reference proteome</keyword>
<feature type="domain" description="MCM10 OB-fold" evidence="3">
    <location>
        <begin position="85"/>
        <end position="163"/>
    </location>
</feature>
<organism evidence="4 5">
    <name type="scientific">Plasmodium inui San Antonio 1</name>
    <dbReference type="NCBI Taxonomy" id="1237626"/>
    <lineage>
        <taxon>Eukaryota</taxon>
        <taxon>Sar</taxon>
        <taxon>Alveolata</taxon>
        <taxon>Apicomplexa</taxon>
        <taxon>Aconoidasida</taxon>
        <taxon>Haemosporida</taxon>
        <taxon>Plasmodiidae</taxon>
        <taxon>Plasmodium</taxon>
        <taxon>Plasmodium (Plasmodium)</taxon>
    </lineage>
</organism>
<feature type="region of interest" description="Disordered" evidence="1">
    <location>
        <begin position="256"/>
        <end position="304"/>
    </location>
</feature>
<gene>
    <name evidence="4" type="ORF">C922_00045</name>
</gene>
<feature type="compositionally biased region" description="Basic and acidic residues" evidence="1">
    <location>
        <begin position="524"/>
        <end position="541"/>
    </location>
</feature>
<proteinExistence type="predicted"/>
<evidence type="ECO:0000313" key="5">
    <source>
        <dbReference type="Proteomes" id="UP000030640"/>
    </source>
</evidence>
<dbReference type="OrthoDB" id="273123at2759"/>
<dbReference type="Gene3D" id="2.40.50.140">
    <property type="entry name" value="Nucleic acid-binding proteins"/>
    <property type="match status" value="1"/>
</dbReference>
<dbReference type="Pfam" id="PF09329">
    <property type="entry name" value="zf-primase"/>
    <property type="match status" value="1"/>
</dbReference>
<dbReference type="RefSeq" id="XP_008813884.1">
    <property type="nucleotide sequence ID" value="XM_008815662.1"/>
</dbReference>
<feature type="region of interest" description="Disordered" evidence="1">
    <location>
        <begin position="523"/>
        <end position="547"/>
    </location>
</feature>
<dbReference type="GO" id="GO:0005634">
    <property type="term" value="C:nucleus"/>
    <property type="evidence" value="ECO:0007669"/>
    <property type="project" value="InterPro"/>
</dbReference>
<evidence type="ECO:0000256" key="1">
    <source>
        <dbReference type="SAM" id="MobiDB-lite"/>
    </source>
</evidence>
<dbReference type="InterPro" id="IPR055065">
    <property type="entry name" value="OB_MCM10"/>
</dbReference>
<evidence type="ECO:0000313" key="4">
    <source>
        <dbReference type="EMBL" id="EUD69182.1"/>
    </source>
</evidence>
<dbReference type="AlphaFoldDB" id="W7A7N3"/>
<dbReference type="InterPro" id="IPR012340">
    <property type="entry name" value="NA-bd_OB-fold"/>
</dbReference>
<dbReference type="InterPro" id="IPR015408">
    <property type="entry name" value="Znf_Mcm10/DnaG"/>
</dbReference>
<dbReference type="VEuPathDB" id="PlasmoDB:C922_00045"/>
<evidence type="ECO:0000259" key="2">
    <source>
        <dbReference type="Pfam" id="PF09329"/>
    </source>
</evidence>
<name>W7A7N3_9APIC</name>
<feature type="domain" description="Zinc finger Mcm10/DnaG-type" evidence="2">
    <location>
        <begin position="187"/>
        <end position="227"/>
    </location>
</feature>
<reference evidence="4 5" key="1">
    <citation type="submission" date="2013-02" db="EMBL/GenBank/DDBJ databases">
        <title>The Genome Sequence of Plasmodium inui San Antonio 1.</title>
        <authorList>
            <consortium name="The Broad Institute Genome Sequencing Platform"/>
            <consortium name="The Broad Institute Genome Sequencing Center for Infectious Disease"/>
            <person name="Neafsey D."/>
            <person name="Cheeseman I."/>
            <person name="Volkman S."/>
            <person name="Adams J."/>
            <person name="Walker B."/>
            <person name="Young S.K."/>
            <person name="Zeng Q."/>
            <person name="Gargeya S."/>
            <person name="Fitzgerald M."/>
            <person name="Haas B."/>
            <person name="Abouelleil A."/>
            <person name="Alvarado L."/>
            <person name="Arachchi H.M."/>
            <person name="Berlin A.M."/>
            <person name="Chapman S.B."/>
            <person name="Dewar J."/>
            <person name="Goldberg J."/>
            <person name="Griggs A."/>
            <person name="Gujja S."/>
            <person name="Hansen M."/>
            <person name="Howarth C."/>
            <person name="Imamovic A."/>
            <person name="Larimer J."/>
            <person name="McCowan C."/>
            <person name="Murphy C."/>
            <person name="Neiman D."/>
            <person name="Pearson M."/>
            <person name="Priest M."/>
            <person name="Roberts A."/>
            <person name="Saif S."/>
            <person name="Shea T."/>
            <person name="Sisk P."/>
            <person name="Sykes S."/>
            <person name="Wortman J."/>
            <person name="Nusbaum C."/>
            <person name="Birren B."/>
        </authorList>
    </citation>
    <scope>NUCLEOTIDE SEQUENCE [LARGE SCALE GENOMIC DNA]</scope>
    <source>
        <strain evidence="4 5">San Antonio 1</strain>
    </source>
</reference>
<evidence type="ECO:0000259" key="3">
    <source>
        <dbReference type="Pfam" id="PF22379"/>
    </source>
</evidence>
<accession>W7A7N3</accession>